<keyword evidence="4" id="KW-1185">Reference proteome</keyword>
<feature type="compositionally biased region" description="Low complexity" evidence="1">
    <location>
        <begin position="1479"/>
        <end position="1492"/>
    </location>
</feature>
<feature type="compositionally biased region" description="Basic and acidic residues" evidence="1">
    <location>
        <begin position="2382"/>
        <end position="2397"/>
    </location>
</feature>
<feature type="compositionally biased region" description="Low complexity" evidence="1">
    <location>
        <begin position="1883"/>
        <end position="1896"/>
    </location>
</feature>
<dbReference type="InterPro" id="IPR056614">
    <property type="entry name" value="FAZ1_cons"/>
</dbReference>
<feature type="compositionally biased region" description="Polar residues" evidence="1">
    <location>
        <begin position="1998"/>
        <end position="2015"/>
    </location>
</feature>
<feature type="compositionally biased region" description="Polar residues" evidence="1">
    <location>
        <begin position="2106"/>
        <end position="2123"/>
    </location>
</feature>
<evidence type="ECO:0000313" key="4">
    <source>
        <dbReference type="Proteomes" id="UP000515908"/>
    </source>
</evidence>
<feature type="domain" description="Flagellar attachment zone protein 1 conserved" evidence="2">
    <location>
        <begin position="936"/>
        <end position="1024"/>
    </location>
</feature>
<evidence type="ECO:0000313" key="3">
    <source>
        <dbReference type="EMBL" id="CAD2221393.1"/>
    </source>
</evidence>
<feature type="compositionally biased region" description="Polar residues" evidence="1">
    <location>
        <begin position="2250"/>
        <end position="2267"/>
    </location>
</feature>
<feature type="compositionally biased region" description="Basic and acidic residues" evidence="1">
    <location>
        <begin position="2588"/>
        <end position="2603"/>
    </location>
</feature>
<feature type="region of interest" description="Disordered" evidence="1">
    <location>
        <begin position="2744"/>
        <end position="2895"/>
    </location>
</feature>
<feature type="compositionally biased region" description="Polar residues" evidence="1">
    <location>
        <begin position="2070"/>
        <end position="2087"/>
    </location>
</feature>
<feature type="compositionally biased region" description="Polar residues" evidence="1">
    <location>
        <begin position="1926"/>
        <end position="1943"/>
    </location>
</feature>
<feature type="compositionally biased region" description="Basic and acidic residues" evidence="1">
    <location>
        <begin position="2867"/>
        <end position="2877"/>
    </location>
</feature>
<evidence type="ECO:0000259" key="2">
    <source>
        <dbReference type="Pfam" id="PF23398"/>
    </source>
</evidence>
<feature type="region of interest" description="Disordered" evidence="1">
    <location>
        <begin position="1647"/>
        <end position="1703"/>
    </location>
</feature>
<feature type="region of interest" description="Disordered" evidence="1">
    <location>
        <begin position="1849"/>
        <end position="2413"/>
    </location>
</feature>
<feature type="compositionally biased region" description="Polar residues" evidence="1">
    <location>
        <begin position="2807"/>
        <end position="2816"/>
    </location>
</feature>
<accession>A0A7G2CSJ4</accession>
<feature type="compositionally biased region" description="Low complexity" evidence="1">
    <location>
        <begin position="1378"/>
        <end position="1391"/>
    </location>
</feature>
<feature type="compositionally biased region" description="Polar residues" evidence="1">
    <location>
        <begin position="1962"/>
        <end position="1979"/>
    </location>
</feature>
<feature type="region of interest" description="Disordered" evidence="1">
    <location>
        <begin position="2540"/>
        <end position="2688"/>
    </location>
</feature>
<feature type="compositionally biased region" description="Low complexity" evidence="1">
    <location>
        <begin position="1782"/>
        <end position="1795"/>
    </location>
</feature>
<feature type="compositionally biased region" description="Basic and acidic residues" evidence="1">
    <location>
        <begin position="1181"/>
        <end position="1193"/>
    </location>
</feature>
<evidence type="ECO:0000256" key="1">
    <source>
        <dbReference type="SAM" id="MobiDB-lite"/>
    </source>
</evidence>
<dbReference type="EMBL" id="LR877165">
    <property type="protein sequence ID" value="CAD2221393.1"/>
    <property type="molecule type" value="Genomic_DNA"/>
</dbReference>
<feature type="domain" description="Flagellar attachment zone protein 1 conserved" evidence="2">
    <location>
        <begin position="847"/>
        <end position="932"/>
    </location>
</feature>
<feature type="region of interest" description="Disordered" evidence="1">
    <location>
        <begin position="1748"/>
        <end position="1804"/>
    </location>
</feature>
<feature type="region of interest" description="Disordered" evidence="1">
    <location>
        <begin position="1344"/>
        <end position="1400"/>
    </location>
</feature>
<gene>
    <name evidence="3" type="ORF">ADEAN_000892500</name>
</gene>
<organism evidence="3 4">
    <name type="scientific">Angomonas deanei</name>
    <dbReference type="NCBI Taxonomy" id="59799"/>
    <lineage>
        <taxon>Eukaryota</taxon>
        <taxon>Discoba</taxon>
        <taxon>Euglenozoa</taxon>
        <taxon>Kinetoplastea</taxon>
        <taxon>Metakinetoplastina</taxon>
        <taxon>Trypanosomatida</taxon>
        <taxon>Trypanosomatidae</taxon>
        <taxon>Strigomonadinae</taxon>
        <taxon>Angomonas</taxon>
    </lineage>
</organism>
<feature type="region of interest" description="Disordered" evidence="1">
    <location>
        <begin position="2434"/>
        <end position="2471"/>
    </location>
</feature>
<feature type="domain" description="Flagellar attachment zone protein 1 conserved" evidence="2">
    <location>
        <begin position="460"/>
        <end position="548"/>
    </location>
</feature>
<dbReference type="VEuPathDB" id="TriTrypDB:ADEAN_000892500"/>
<feature type="compositionally biased region" description="Polar residues" evidence="1">
    <location>
        <begin position="2286"/>
        <end position="2303"/>
    </location>
</feature>
<feature type="compositionally biased region" description="Polar residues" evidence="1">
    <location>
        <begin position="2142"/>
        <end position="2159"/>
    </location>
</feature>
<feature type="compositionally biased region" description="Low complexity" evidence="1">
    <location>
        <begin position="1580"/>
        <end position="1593"/>
    </location>
</feature>
<feature type="domain" description="Flagellar attachment zone protein 1 conserved" evidence="2">
    <location>
        <begin position="665"/>
        <end position="751"/>
    </location>
</feature>
<feature type="domain" description="Flagellar attachment zone protein 1 conserved" evidence="2">
    <location>
        <begin position="559"/>
        <end position="646"/>
    </location>
</feature>
<feature type="compositionally biased region" description="Low complexity" evidence="1">
    <location>
        <begin position="1681"/>
        <end position="1694"/>
    </location>
</feature>
<feature type="region of interest" description="Disordered" evidence="1">
    <location>
        <begin position="1092"/>
        <end position="1303"/>
    </location>
</feature>
<proteinExistence type="predicted"/>
<protein>
    <recommendedName>
        <fullName evidence="2">Flagellar attachment zone protein 1 conserved domain-containing protein</fullName>
    </recommendedName>
</protein>
<feature type="region of interest" description="Disordered" evidence="1">
    <location>
        <begin position="2495"/>
        <end position="2516"/>
    </location>
</feature>
<feature type="compositionally biased region" description="Polar residues" evidence="1">
    <location>
        <begin position="2214"/>
        <end position="2231"/>
    </location>
</feature>
<feature type="region of interest" description="Disordered" evidence="1">
    <location>
        <begin position="1546"/>
        <end position="1602"/>
    </location>
</feature>
<feature type="compositionally biased region" description="Polar residues" evidence="1">
    <location>
        <begin position="2178"/>
        <end position="2195"/>
    </location>
</feature>
<dbReference type="Proteomes" id="UP000515908">
    <property type="component" value="Chromosome 21"/>
</dbReference>
<reference evidence="3 4" key="1">
    <citation type="submission" date="2020-08" db="EMBL/GenBank/DDBJ databases">
        <authorList>
            <person name="Newling K."/>
            <person name="Davey J."/>
            <person name="Forrester S."/>
        </authorList>
    </citation>
    <scope>NUCLEOTIDE SEQUENCE [LARGE SCALE GENOMIC DNA]</scope>
    <source>
        <strain evidence="4">Crithidia deanei Carvalho (ATCC PRA-265)</strain>
    </source>
</reference>
<feature type="region of interest" description="Disordered" evidence="1">
    <location>
        <begin position="1445"/>
        <end position="1501"/>
    </location>
</feature>
<feature type="compositionally biased region" description="Basic and acidic residues" evidence="1">
    <location>
        <begin position="1229"/>
        <end position="1241"/>
    </location>
</feature>
<sequence length="2895" mass="313966">MGKDLNVVTTEQKLGFKGKEWQTVMQKAEKDVLKKFCSAVAEKIPCDVENVQVTNYKFKTESMIIYFTVCHSTALTKNDVKELIQTLSCREVWDVYYQVLNQKSTTTPKEEKTLSKVRAVRRNAYIYFFPGPFWREIVNENEDEIERLAIRDIKKALESSKLTDVEEYRLILNFTAKEYGIELWCNASDAYDSQEIRMKRMDLISKAEFSEVWSFYRDSRKKYISQFPLQPLLLFNGGVQICEMKCELEGSIWEEVAKNRKTELMNTFTLEASDVLQCDITCQDVSFNSSKKVLGVLFTVNHDYATYPLWIEDRLTRFRFLNVWTVALGDKTQDLWCGIVVESEVLPKKSAEETFSVILRFPGSNWETIAEKAGASLKKALVNDLHKAVNMDRSCFVINALTFEGLQVELTVTLPAHVKFDTTILEKIMTSRFVDTFGVYQKRTTDSFIEGGTTFTRLPTVTTHKAIFEGVEWKDVLQKKSDNDLQQCFTSDIVSYVDNPPNPKTVSFSANETSITVDFVLGPSPHSAIHLDEKYSHQQFTNLWSLYPNKQVVEREIHVCSTHTIQFPGEQWTRLVATIPEDVKTAFVKDVMDALNVPESSLLNVVLTDSLFVSFDFDHKSNVSEDEINSKLGVFGYPRVWALYAQHHGSDIVSSESGDAPRSGVTTRHRVRFEGSSWGALLGKDTSALRKAFVSDVAQSLEVERSSVTSVVFTLGSLVVDFEVNHSEQITRAVIDEKLSAYSYPRTWELYIGSLDETSVRSVSVTFPDDAYSVFQSNKKALENAVKEDFTANGGGGSDHLLNIRVAKEQPRTVKFDVEGANTPALPRDSSSGAYPKTTHLLKYPNTVTSDHTVQLDGSRWGVSVDDRIDELKAALKSDFEAELSVTPVQFNKISFPNGSLHVNVTLAHTRNQKEIDQSISVMHFKKTWALYLPSTKTRHRVRLEGEDWDNIIENHYGALEKAFVEDLCTSFSVEPSKVSEVHLTKGSLVGTFALETSGGESRDQLNKTLEEANFVNTWKLYATQELQSSAHSASGNSPFFEDNESFASVQQDEPQSLSDADYEPPRVVAETAVPALQRALLDEEVLTGLMPYERRSGSPTEVAKSPTKLMGGEDGPRSPPLTGADLSQSPEEELRRLVACERLRGSPTEVAKSPTKLMGGEDGTRSPPLTGADLSQSPEEELRRLVACERLRGSPTEVAKSPTKLMGGEDGPRSPPLTGADLSQSPEEELRRLVACERLRGSPTEVAKSPTKLMGGEDGPRSPPLTGADLSQSPEEVLTGLTPVKRRSDPLPSLRDNESFASCDETAPLRALQSVDYVQPRSAPAPLSAVDEDIRAAPAYIAKSPTKHMGEQEDATRSAPLSPRSLSHPAVEEEPVVEVVSREAPVASAPPAAPLQDNESFASCDETAPLRALQSVDYVQPRSAPAPLSAVDEDIRAAPAYIAKSPTKHMGEQEDATRSAPLSPRSLSHPAVEEEPAVEVVSREAPVASAPPAAPLQDNESFASCDETAPLRALQSVDYVQPRSAPAPLSAVDEDIRAAPAYIAKSPTKHMGEQEDATRSAPLSPRSLSHPAVEEEPAVEVVSREAPVASAPPAAPLQDNESFASCDETAPLRALQSVDYVQPRSAPAPLSAVDEDIRAAPAYIAKSPTKHMGEQEDATRSAPLSPRSLSHPAVEEEPVVEVVSREAPVASAPPAAPLQDNESFASCDETAPLRALQSVDYVQPRSAPAPLSAVDEDIRAAPAYIAKSPTKHMGEQEDATRSAPLSPRSLSHPAVEEEPAVEVVSREAPVASAPPAAPLQDNESFASCDETAPLRALQSVDYVQPRSAPAPLSAVDEDIRAAPAYIAKSPTKHMGEQEDATRSAPLSPRSLSHPAVEEEPVVEVVSREAPVASAPPAAPLQDNESFGTVDDVAQTAGHQDRSTAPVASSSRSAPLLQDNESFGTVDDVAEAANHQDRSTAPVASSSRSAPLLQDNESFGTVDDVAQTAGHQDRSTAPVASSSRSAPLLQDNESFGTVDDVAEAANHQDRSTAPVASSSRSAPLLQDNESFGTVDDVAEAASHQDRSTAPVASSSRSAPLLQDNESFGTVDDVAEAANHQDRSTAPVASSSRSAPLLQDNESFGSVDDVAEAAGHQDRSTAPVASSSRSAPLLQDNESFGSVDDVAEAANHQDRSTAPVASSSRSAPLLQDNESFGSVDDVAEAANHQDRSTAPVASSSRSAPLLQDNESFGSVDDVAEAANHQDRSTAPVASSSRSAPLLQDNESFGSVDDVAQTASHQDRSTAPVASSSRSAPLLQDNESFASCDEASPLSALRETDYEQPHSVDAVARSATEVGEQPAPSEVVRSASNLMGEQNVERSAPLATRSDLFSAEEDEVPVTLRDEESRALAENRDLPLHLTDNESFASCDEASPLSALRETDYEQPHSVDAVARSATEVGEQPAPSEVVRSASNLMGEQNVERSAPLATRSDLFSAEEDEVPVALRDEESRALAENRDLPLHLTDNESFASCDEASPLSALRETDYEQPHSVDAVARSATEVGEQPAPSEVVRSASNLMGEQNVERSAPLATRSDLFSAEEDEVPVTLRDEESRALAENRDLPLHLTDNESFASCDEASPLSALRETDYEQPHSVDAVARSATEVGEQPAPSEVVRSASNLMGEQNVERSAPLATRSDLFSAEEDEVPVALRDEESRALAENRDLPLHLTDNESFASCDEASPLSALRETDYEQPHSVDAVARSATEVGEQPAPSEVVRSASNLMGEQNVERSAPLATRSDLFSAEEDEVPVTLRDEESRALAENPDPSTSPTTRVSLRATRRHHSRSPRDGLRATPLRGCSCEKCDGGGRATRSERSGAVCVQLDGRAERGAKRPSGDAQRPLLRGRGRQCSSG</sequence>
<feature type="compositionally biased region" description="Polar residues" evidence="1">
    <location>
        <begin position="1046"/>
        <end position="1059"/>
    </location>
</feature>
<feature type="compositionally biased region" description="Polar residues" evidence="1">
    <location>
        <begin position="2034"/>
        <end position="2051"/>
    </location>
</feature>
<dbReference type="Pfam" id="PF23398">
    <property type="entry name" value="FAZ1_cons"/>
    <property type="match status" value="7"/>
</dbReference>
<feature type="domain" description="Flagellar attachment zone protein 1 conserved" evidence="2">
    <location>
        <begin position="8"/>
        <end position="97"/>
    </location>
</feature>
<feature type="compositionally biased region" description="Basic and acidic residues" evidence="1">
    <location>
        <begin position="2842"/>
        <end position="2857"/>
    </location>
</feature>
<feature type="region of interest" description="Disordered" evidence="1">
    <location>
        <begin position="1032"/>
        <end position="1065"/>
    </location>
</feature>
<name>A0A7G2CSJ4_9TRYP</name>
<feature type="domain" description="Flagellar attachment zone protein 1 conserved" evidence="2">
    <location>
        <begin position="245"/>
        <end position="325"/>
    </location>
</feature>
<feature type="compositionally biased region" description="Basic and acidic residues" evidence="1">
    <location>
        <begin position="1133"/>
        <end position="1145"/>
    </location>
</feature>